<gene>
    <name evidence="2" type="ORF">RR46_02161</name>
</gene>
<keyword evidence="3" id="KW-1185">Reference proteome</keyword>
<dbReference type="Proteomes" id="UP000053268">
    <property type="component" value="Unassembled WGS sequence"/>
</dbReference>
<evidence type="ECO:0000256" key="1">
    <source>
        <dbReference type="SAM" id="MobiDB-lite"/>
    </source>
</evidence>
<evidence type="ECO:0000313" key="2">
    <source>
        <dbReference type="EMBL" id="KPJ05545.1"/>
    </source>
</evidence>
<sequence length="119" mass="13068">MQVRCGAVRCGCVPAAPVRHPQMSGARARWLCTIAKGTLMAQSSCSLCVEGDTTTTRRRHGGDKTRHRGSVIFALLRPPPGHQQHGSPRRLVASPQSHSPNNNSKPQQIYKTIQLRCFN</sequence>
<dbReference type="AlphaFoldDB" id="A0A194QKW2"/>
<reference evidence="2 3" key="1">
    <citation type="journal article" date="2015" name="Nat. Commun.">
        <title>Outbred genome sequencing and CRISPR/Cas9 gene editing in butterflies.</title>
        <authorList>
            <person name="Li X."/>
            <person name="Fan D."/>
            <person name="Zhang W."/>
            <person name="Liu G."/>
            <person name="Zhang L."/>
            <person name="Zhao L."/>
            <person name="Fang X."/>
            <person name="Chen L."/>
            <person name="Dong Y."/>
            <person name="Chen Y."/>
            <person name="Ding Y."/>
            <person name="Zhao R."/>
            <person name="Feng M."/>
            <person name="Zhu Y."/>
            <person name="Feng Y."/>
            <person name="Jiang X."/>
            <person name="Zhu D."/>
            <person name="Xiang H."/>
            <person name="Feng X."/>
            <person name="Li S."/>
            <person name="Wang J."/>
            <person name="Zhang G."/>
            <person name="Kronforst M.R."/>
            <person name="Wang W."/>
        </authorList>
    </citation>
    <scope>NUCLEOTIDE SEQUENCE [LARGE SCALE GENOMIC DNA]</scope>
    <source>
        <strain evidence="2">Ya'a_city_454_Px</strain>
        <tissue evidence="2">Whole body</tissue>
    </source>
</reference>
<dbReference type="EMBL" id="KQ458671">
    <property type="protein sequence ID" value="KPJ05545.1"/>
    <property type="molecule type" value="Genomic_DNA"/>
</dbReference>
<feature type="compositionally biased region" description="Polar residues" evidence="1">
    <location>
        <begin position="94"/>
        <end position="108"/>
    </location>
</feature>
<accession>A0A194QKW2</accession>
<organism evidence="2 3">
    <name type="scientific">Papilio xuthus</name>
    <name type="common">Asian swallowtail butterfly</name>
    <dbReference type="NCBI Taxonomy" id="66420"/>
    <lineage>
        <taxon>Eukaryota</taxon>
        <taxon>Metazoa</taxon>
        <taxon>Ecdysozoa</taxon>
        <taxon>Arthropoda</taxon>
        <taxon>Hexapoda</taxon>
        <taxon>Insecta</taxon>
        <taxon>Pterygota</taxon>
        <taxon>Neoptera</taxon>
        <taxon>Endopterygota</taxon>
        <taxon>Lepidoptera</taxon>
        <taxon>Glossata</taxon>
        <taxon>Ditrysia</taxon>
        <taxon>Papilionoidea</taxon>
        <taxon>Papilionidae</taxon>
        <taxon>Papilioninae</taxon>
        <taxon>Papilio</taxon>
    </lineage>
</organism>
<name>A0A194QKW2_PAPXU</name>
<proteinExistence type="predicted"/>
<feature type="region of interest" description="Disordered" evidence="1">
    <location>
        <begin position="76"/>
        <end position="108"/>
    </location>
</feature>
<evidence type="ECO:0000313" key="3">
    <source>
        <dbReference type="Proteomes" id="UP000053268"/>
    </source>
</evidence>
<protein>
    <submittedName>
        <fullName evidence="2">Uncharacterized protein</fullName>
    </submittedName>
</protein>